<feature type="transmembrane region" description="Helical" evidence="19">
    <location>
        <begin position="12"/>
        <end position="41"/>
    </location>
</feature>
<dbReference type="InterPro" id="IPR005467">
    <property type="entry name" value="His_kinase_dom"/>
</dbReference>
<evidence type="ECO:0000256" key="6">
    <source>
        <dbReference type="ARBA" id="ARBA00022475"/>
    </source>
</evidence>
<dbReference type="GO" id="GO:0016036">
    <property type="term" value="P:cellular response to phosphate starvation"/>
    <property type="evidence" value="ECO:0007669"/>
    <property type="project" value="TreeGrafter"/>
</dbReference>
<keyword evidence="11" id="KW-0547">Nucleotide-binding</keyword>
<evidence type="ECO:0000256" key="16">
    <source>
        <dbReference type="ARBA" id="ARBA00023136"/>
    </source>
</evidence>
<dbReference type="GO" id="GO:0006817">
    <property type="term" value="P:phosphate ion transport"/>
    <property type="evidence" value="ECO:0007669"/>
    <property type="project" value="UniProtKB-KW"/>
</dbReference>
<sequence>MALLRTEGWQLGLGLLIATGLGLLLNILPWALCAFLLGYLLRLARQLQRLQIWLQQHNEQDPPEATGLWGEIFDQLYHRQKRQQRAQGRLQTVINRVQDSSEALRDGVITLDSEGNLEWWNSAAEKMLGLRAAEDRGQPITHLLRDPRFIEYFEMRRYQEPLILPSPILDGIQLEFQITLYGEDNRLIMLRDVTRLKRLEQMRQDFVANVSHELRTPLTVLSGYLETFSDYSQDLPPRWQRGLELMRQQSVRMEHLVNDLLTLSRLETSDFEQEQDPIDVHRLLEAIRHDAQALSGDKQHMISIEADSNVKLYGSEKELRSAFSNLVFNAIKYTPAGTEIRLRWRHERSGAQLAVIDGGEGIEPSHLPRLTERFYRVDKGRSASTGGTGLGLAIVKHVLLRHQGRLDIHSELGVGSEFICHFPPARLALDPAAAHPPHPSKDFRPQHRLKSS</sequence>
<evidence type="ECO:0000256" key="17">
    <source>
        <dbReference type="ARBA" id="ARBA00025207"/>
    </source>
</evidence>
<dbReference type="Pfam" id="PF00989">
    <property type="entry name" value="PAS"/>
    <property type="match status" value="1"/>
</dbReference>
<dbReference type="FunFam" id="3.30.565.10:FF:000032">
    <property type="entry name" value="Phosphate regulon sensor histidine kinase PhoR"/>
    <property type="match status" value="1"/>
</dbReference>
<dbReference type="GO" id="GO:0006355">
    <property type="term" value="P:regulation of DNA-templated transcription"/>
    <property type="evidence" value="ECO:0007669"/>
    <property type="project" value="InterPro"/>
</dbReference>
<evidence type="ECO:0000256" key="3">
    <source>
        <dbReference type="ARBA" id="ARBA00012438"/>
    </source>
</evidence>
<evidence type="ECO:0000259" key="20">
    <source>
        <dbReference type="PROSITE" id="PS50109"/>
    </source>
</evidence>
<evidence type="ECO:0000256" key="13">
    <source>
        <dbReference type="ARBA" id="ARBA00022840"/>
    </source>
</evidence>
<dbReference type="Pfam" id="PF02518">
    <property type="entry name" value="HATPase_c"/>
    <property type="match status" value="1"/>
</dbReference>
<evidence type="ECO:0000256" key="11">
    <source>
        <dbReference type="ARBA" id="ARBA00022741"/>
    </source>
</evidence>
<dbReference type="Pfam" id="PF00512">
    <property type="entry name" value="HisKA"/>
    <property type="match status" value="1"/>
</dbReference>
<gene>
    <name evidence="22" type="ORF">BFW38_16800</name>
</gene>
<dbReference type="Gene3D" id="1.10.287.130">
    <property type="match status" value="1"/>
</dbReference>
<evidence type="ECO:0000256" key="7">
    <source>
        <dbReference type="ARBA" id="ARBA00022553"/>
    </source>
</evidence>
<name>A0A1E2VEY0_9GAMM</name>
<comment type="catalytic activity">
    <reaction evidence="1">
        <text>ATP + protein L-histidine = ADP + protein N-phospho-L-histidine.</text>
        <dbReference type="EC" id="2.7.13.3"/>
    </reaction>
</comment>
<dbReference type="PRINTS" id="PR00344">
    <property type="entry name" value="BCTRLSENSOR"/>
</dbReference>
<dbReference type="PANTHER" id="PTHR45453">
    <property type="entry name" value="PHOSPHATE REGULON SENSOR PROTEIN PHOR"/>
    <property type="match status" value="1"/>
</dbReference>
<keyword evidence="12 22" id="KW-0418">Kinase</keyword>
<evidence type="ECO:0000256" key="14">
    <source>
        <dbReference type="ARBA" id="ARBA00022989"/>
    </source>
</evidence>
<dbReference type="GO" id="GO:0004721">
    <property type="term" value="F:phosphoprotein phosphatase activity"/>
    <property type="evidence" value="ECO:0007669"/>
    <property type="project" value="InterPro"/>
</dbReference>
<evidence type="ECO:0000256" key="12">
    <source>
        <dbReference type="ARBA" id="ARBA00022777"/>
    </source>
</evidence>
<comment type="function">
    <text evidence="17">Member of the two-component regulatory system PhoR/PhoB involved in the phosphate regulon genes expression. PhoR may function as a membrane-associated protein kinase that phosphorylates PhoB in response to environmental signals.</text>
</comment>
<dbReference type="EC" id="2.7.13.3" evidence="3"/>
<evidence type="ECO:0000259" key="21">
    <source>
        <dbReference type="PROSITE" id="PS50112"/>
    </source>
</evidence>
<keyword evidence="13" id="KW-0067">ATP-binding</keyword>
<dbReference type="PROSITE" id="PS50109">
    <property type="entry name" value="HIS_KIN"/>
    <property type="match status" value="1"/>
</dbReference>
<dbReference type="FunFam" id="1.10.287.130:FF:000001">
    <property type="entry name" value="Two-component sensor histidine kinase"/>
    <property type="match status" value="1"/>
</dbReference>
<evidence type="ECO:0000256" key="10">
    <source>
        <dbReference type="ARBA" id="ARBA00022692"/>
    </source>
</evidence>
<dbReference type="InterPro" id="IPR003594">
    <property type="entry name" value="HATPase_dom"/>
</dbReference>
<proteinExistence type="predicted"/>
<dbReference type="CDD" id="cd00130">
    <property type="entry name" value="PAS"/>
    <property type="match status" value="1"/>
</dbReference>
<comment type="subcellular location">
    <subcellularLocation>
        <location evidence="2">Cell membrane</location>
    </subcellularLocation>
</comment>
<evidence type="ECO:0000256" key="1">
    <source>
        <dbReference type="ARBA" id="ARBA00000085"/>
    </source>
</evidence>
<comment type="caution">
    <text evidence="22">The sequence shown here is derived from an EMBL/GenBank/DDBJ whole genome shotgun (WGS) entry which is preliminary data.</text>
</comment>
<dbReference type="InterPro" id="IPR004358">
    <property type="entry name" value="Sig_transdc_His_kin-like_C"/>
</dbReference>
<keyword evidence="9" id="KW-0808">Transferase</keyword>
<dbReference type="SMART" id="SM00388">
    <property type="entry name" value="HisKA"/>
    <property type="match status" value="1"/>
</dbReference>
<evidence type="ECO:0000256" key="19">
    <source>
        <dbReference type="SAM" id="Phobius"/>
    </source>
</evidence>
<evidence type="ECO:0000256" key="2">
    <source>
        <dbReference type="ARBA" id="ARBA00004236"/>
    </source>
</evidence>
<dbReference type="NCBIfam" id="NF008235">
    <property type="entry name" value="PRK11006.1"/>
    <property type="match status" value="1"/>
</dbReference>
<keyword evidence="16 19" id="KW-0472">Membrane</keyword>
<keyword evidence="7" id="KW-0597">Phosphoprotein</keyword>
<dbReference type="Pfam" id="PF11808">
    <property type="entry name" value="PhoR"/>
    <property type="match status" value="1"/>
</dbReference>
<dbReference type="InterPro" id="IPR013767">
    <property type="entry name" value="PAS_fold"/>
</dbReference>
<dbReference type="InterPro" id="IPR021766">
    <property type="entry name" value="PhoR_N"/>
</dbReference>
<dbReference type="SUPFAM" id="SSF55785">
    <property type="entry name" value="PYP-like sensor domain (PAS domain)"/>
    <property type="match status" value="1"/>
</dbReference>
<dbReference type="InterPro" id="IPR014310">
    <property type="entry name" value="Sig_transdc_His_kinase_PhoR"/>
</dbReference>
<dbReference type="GO" id="GO:0005886">
    <property type="term" value="C:plasma membrane"/>
    <property type="evidence" value="ECO:0007669"/>
    <property type="project" value="UniProtKB-SubCell"/>
</dbReference>
<evidence type="ECO:0000256" key="5">
    <source>
        <dbReference type="ARBA" id="ARBA00022448"/>
    </source>
</evidence>
<dbReference type="SUPFAM" id="SSF47384">
    <property type="entry name" value="Homodimeric domain of signal transducing histidine kinase"/>
    <property type="match status" value="1"/>
</dbReference>
<keyword evidence="6" id="KW-1003">Cell membrane</keyword>
<dbReference type="STRING" id="197479.BFW38_16800"/>
<reference evidence="22 23" key="1">
    <citation type="submission" date="2016-08" db="EMBL/GenBank/DDBJ databases">
        <authorList>
            <person name="Seilhamer J.J."/>
        </authorList>
    </citation>
    <scope>NUCLEOTIDE SEQUENCE [LARGE SCALE GENOMIC DNA]</scope>
    <source>
        <strain evidence="22 23">PH27A</strain>
    </source>
</reference>
<evidence type="ECO:0000313" key="22">
    <source>
        <dbReference type="EMBL" id="ODC05548.1"/>
    </source>
</evidence>
<dbReference type="OrthoDB" id="9813151at2"/>
<dbReference type="NCBIfam" id="TIGR02966">
    <property type="entry name" value="phoR_proteo"/>
    <property type="match status" value="1"/>
</dbReference>
<dbReference type="Gene3D" id="3.30.450.20">
    <property type="entry name" value="PAS domain"/>
    <property type="match status" value="1"/>
</dbReference>
<protein>
    <recommendedName>
        <fullName evidence="4">Phosphate regulon sensor protein PhoR</fullName>
        <ecNumber evidence="3">2.7.13.3</ecNumber>
    </recommendedName>
</protein>
<dbReference type="SMART" id="SM00387">
    <property type="entry name" value="HATPase_c"/>
    <property type="match status" value="1"/>
</dbReference>
<dbReference type="InterPro" id="IPR036097">
    <property type="entry name" value="HisK_dim/P_sf"/>
</dbReference>
<dbReference type="InterPro" id="IPR036890">
    <property type="entry name" value="HATPase_C_sf"/>
</dbReference>
<accession>A0A1E2VEY0</accession>
<dbReference type="InterPro" id="IPR000014">
    <property type="entry name" value="PAS"/>
</dbReference>
<evidence type="ECO:0000256" key="15">
    <source>
        <dbReference type="ARBA" id="ARBA00023012"/>
    </source>
</evidence>
<feature type="domain" description="PAS" evidence="21">
    <location>
        <begin position="102"/>
        <end position="147"/>
    </location>
</feature>
<keyword evidence="23" id="KW-1185">Reference proteome</keyword>
<feature type="domain" description="Histidine kinase" evidence="20">
    <location>
        <begin position="209"/>
        <end position="426"/>
    </location>
</feature>
<dbReference type="InterPro" id="IPR003661">
    <property type="entry name" value="HisK_dim/P_dom"/>
</dbReference>
<evidence type="ECO:0000256" key="9">
    <source>
        <dbReference type="ARBA" id="ARBA00022679"/>
    </source>
</evidence>
<keyword evidence="15" id="KW-0902">Two-component regulatory system</keyword>
<keyword evidence="14 19" id="KW-1133">Transmembrane helix</keyword>
<feature type="region of interest" description="Disordered" evidence="18">
    <location>
        <begin position="430"/>
        <end position="452"/>
    </location>
</feature>
<evidence type="ECO:0000256" key="18">
    <source>
        <dbReference type="SAM" id="MobiDB-lite"/>
    </source>
</evidence>
<dbReference type="CDD" id="cd00082">
    <property type="entry name" value="HisKA"/>
    <property type="match status" value="1"/>
</dbReference>
<organism evidence="22 23">
    <name type="scientific">Terasakiispira papahanaumokuakeensis</name>
    <dbReference type="NCBI Taxonomy" id="197479"/>
    <lineage>
        <taxon>Bacteria</taxon>
        <taxon>Pseudomonadati</taxon>
        <taxon>Pseudomonadota</taxon>
        <taxon>Gammaproteobacteria</taxon>
        <taxon>Oceanospirillales</taxon>
        <taxon>Terasakiispira</taxon>
    </lineage>
</organism>
<dbReference type="Proteomes" id="UP000094291">
    <property type="component" value="Unassembled WGS sequence"/>
</dbReference>
<evidence type="ECO:0000313" key="23">
    <source>
        <dbReference type="Proteomes" id="UP000094291"/>
    </source>
</evidence>
<dbReference type="PROSITE" id="PS50112">
    <property type="entry name" value="PAS"/>
    <property type="match status" value="1"/>
</dbReference>
<dbReference type="AlphaFoldDB" id="A0A1E2VEY0"/>
<dbReference type="Gene3D" id="3.30.565.10">
    <property type="entry name" value="Histidine kinase-like ATPase, C-terminal domain"/>
    <property type="match status" value="1"/>
</dbReference>
<evidence type="ECO:0000256" key="4">
    <source>
        <dbReference type="ARBA" id="ARBA00019665"/>
    </source>
</evidence>
<dbReference type="PANTHER" id="PTHR45453:SF1">
    <property type="entry name" value="PHOSPHATE REGULON SENSOR PROTEIN PHOR"/>
    <property type="match status" value="1"/>
</dbReference>
<dbReference type="SMART" id="SM00091">
    <property type="entry name" value="PAS"/>
    <property type="match status" value="1"/>
</dbReference>
<dbReference type="SUPFAM" id="SSF55874">
    <property type="entry name" value="ATPase domain of HSP90 chaperone/DNA topoisomerase II/histidine kinase"/>
    <property type="match status" value="1"/>
</dbReference>
<dbReference type="EMBL" id="MDTQ01000001">
    <property type="protein sequence ID" value="ODC05548.1"/>
    <property type="molecule type" value="Genomic_DNA"/>
</dbReference>
<keyword evidence="5" id="KW-0813">Transport</keyword>
<keyword evidence="8" id="KW-0592">Phosphate transport</keyword>
<dbReference type="GO" id="GO:0005524">
    <property type="term" value="F:ATP binding"/>
    <property type="evidence" value="ECO:0007669"/>
    <property type="project" value="UniProtKB-KW"/>
</dbReference>
<keyword evidence="10 19" id="KW-0812">Transmembrane</keyword>
<evidence type="ECO:0000256" key="8">
    <source>
        <dbReference type="ARBA" id="ARBA00022592"/>
    </source>
</evidence>
<dbReference type="InterPro" id="IPR050351">
    <property type="entry name" value="BphY/WalK/GraS-like"/>
</dbReference>
<dbReference type="GO" id="GO:0000155">
    <property type="term" value="F:phosphorelay sensor kinase activity"/>
    <property type="evidence" value="ECO:0007669"/>
    <property type="project" value="InterPro"/>
</dbReference>
<dbReference type="InterPro" id="IPR035965">
    <property type="entry name" value="PAS-like_dom_sf"/>
</dbReference>